<dbReference type="Proteomes" id="UP000325517">
    <property type="component" value="Chromosome"/>
</dbReference>
<evidence type="ECO:0000313" key="3">
    <source>
        <dbReference type="Proteomes" id="UP000325517"/>
    </source>
</evidence>
<dbReference type="EMBL" id="CP031223">
    <property type="protein sequence ID" value="QFF99136.1"/>
    <property type="molecule type" value="Genomic_DNA"/>
</dbReference>
<accession>A0A5J6SMJ7</accession>
<dbReference type="OrthoDB" id="2990745at2"/>
<name>A0A5J6SMJ7_9BACI</name>
<sequence length="238" mass="27789">MQDEKDPNWLKALADRPDLEPDKDFVESLRNKIHTPIHSSWKSAFVPMVIIMPLTIVVALVLFFIVRQDFKTESVFVNSAGACVDKPTSFIRGSQEIIGDEEYKFVRVSASHKNKVGEKHPMTLWEMDDLQFDEENRSYVQYFGGYEIGDKIAILDKVMQVKYDATTNLTTIRFENDTKSYFLLHFKGDARSKVKQGEDITLYFKVVPYLDCFDYETLDYFKLLLKNEYLEIEAYLKK</sequence>
<gene>
    <name evidence="2" type="ORF">PB01_10005</name>
</gene>
<reference evidence="2 3" key="1">
    <citation type="submission" date="2018-07" db="EMBL/GenBank/DDBJ databases">
        <title>Complete genome sequence of Psychrobacillus sp. PB01, isolated from iceberg, and comparative genome analysis of Psychrobacillus strains.</title>
        <authorList>
            <person name="Lee P.C."/>
        </authorList>
    </citation>
    <scope>NUCLEOTIDE SEQUENCE [LARGE SCALE GENOMIC DNA]</scope>
    <source>
        <strain evidence="2 3">PB01</strain>
    </source>
</reference>
<dbReference type="KEGG" id="psyo:PB01_10005"/>
<evidence type="ECO:0000313" key="2">
    <source>
        <dbReference type="EMBL" id="QFF99136.1"/>
    </source>
</evidence>
<keyword evidence="1" id="KW-0472">Membrane</keyword>
<evidence type="ECO:0000256" key="1">
    <source>
        <dbReference type="SAM" id="Phobius"/>
    </source>
</evidence>
<keyword evidence="1" id="KW-0812">Transmembrane</keyword>
<protein>
    <submittedName>
        <fullName evidence="2">Uncharacterized protein</fullName>
    </submittedName>
</protein>
<proteinExistence type="predicted"/>
<keyword evidence="3" id="KW-1185">Reference proteome</keyword>
<keyword evidence="1" id="KW-1133">Transmembrane helix</keyword>
<feature type="transmembrane region" description="Helical" evidence="1">
    <location>
        <begin position="44"/>
        <end position="66"/>
    </location>
</feature>
<dbReference type="RefSeq" id="WP_151700066.1">
    <property type="nucleotide sequence ID" value="NZ_CP031223.1"/>
</dbReference>
<organism evidence="2 3">
    <name type="scientific">Psychrobacillus glaciei</name>
    <dbReference type="NCBI Taxonomy" id="2283160"/>
    <lineage>
        <taxon>Bacteria</taxon>
        <taxon>Bacillati</taxon>
        <taxon>Bacillota</taxon>
        <taxon>Bacilli</taxon>
        <taxon>Bacillales</taxon>
        <taxon>Bacillaceae</taxon>
        <taxon>Psychrobacillus</taxon>
    </lineage>
</organism>
<dbReference type="AlphaFoldDB" id="A0A5J6SMJ7"/>